<reference evidence="1 2" key="1">
    <citation type="journal article" date="2019" name="Emerg. Microbes Infect.">
        <title>Comprehensive subspecies identification of 175 nontuberculous mycobacteria species based on 7547 genomic profiles.</title>
        <authorList>
            <person name="Matsumoto Y."/>
            <person name="Kinjo T."/>
            <person name="Motooka D."/>
            <person name="Nabeya D."/>
            <person name="Jung N."/>
            <person name="Uechi K."/>
            <person name="Horii T."/>
            <person name="Iida T."/>
            <person name="Fujita J."/>
            <person name="Nakamura S."/>
        </authorList>
    </citation>
    <scope>NUCLEOTIDE SEQUENCE [LARGE SCALE GENOMIC DNA]</scope>
    <source>
        <strain evidence="1 2">JCM 14742</strain>
    </source>
</reference>
<protein>
    <submittedName>
        <fullName evidence="1">Putative lipoprotein LprJ</fullName>
    </submittedName>
</protein>
<dbReference type="AlphaFoldDB" id="A0A7I7YR33"/>
<evidence type="ECO:0000313" key="2">
    <source>
        <dbReference type="Proteomes" id="UP000467105"/>
    </source>
</evidence>
<name>A0A7I7YR33_9MYCO</name>
<keyword evidence="1" id="KW-0449">Lipoprotein</keyword>
<evidence type="ECO:0000313" key="1">
    <source>
        <dbReference type="EMBL" id="BBZ44356.1"/>
    </source>
</evidence>
<dbReference type="InterPro" id="IPR007969">
    <property type="entry name" value="DUF732"/>
</dbReference>
<accession>A0A7I7YR33</accession>
<keyword evidence="2" id="KW-1185">Reference proteome</keyword>
<organism evidence="1 2">
    <name type="scientific">Mycobacterium parmense</name>
    <dbReference type="NCBI Taxonomy" id="185642"/>
    <lineage>
        <taxon>Bacteria</taxon>
        <taxon>Bacillati</taxon>
        <taxon>Actinomycetota</taxon>
        <taxon>Actinomycetes</taxon>
        <taxon>Mycobacteriales</taxon>
        <taxon>Mycobacteriaceae</taxon>
        <taxon>Mycobacterium</taxon>
        <taxon>Mycobacterium simiae complex</taxon>
    </lineage>
</organism>
<proteinExistence type="predicted"/>
<dbReference type="OrthoDB" id="4743565at2"/>
<dbReference type="EMBL" id="AP022614">
    <property type="protein sequence ID" value="BBZ44356.1"/>
    <property type="molecule type" value="Genomic_DNA"/>
</dbReference>
<sequence>MISQTHAYPAVLRTFGVFAALAALASTSAPPVRADMMGNAFLSALANAGLSLSEPAAATALGESVCPMLVTPGGSFDGVVARVRDSNGMPEQAAGLFTIVAIATYCPAVLASLMPHRLQG</sequence>
<dbReference type="Pfam" id="PF05305">
    <property type="entry name" value="DUF732"/>
    <property type="match status" value="1"/>
</dbReference>
<dbReference type="Proteomes" id="UP000467105">
    <property type="component" value="Chromosome"/>
</dbReference>
<gene>
    <name evidence="1" type="primary">lprJ</name>
    <name evidence="1" type="ORF">MPRM_16370</name>
</gene>
<dbReference type="RefSeq" id="WP_085271611.1">
    <property type="nucleotide sequence ID" value="NZ_AP022614.1"/>
</dbReference>